<protein>
    <recommendedName>
        <fullName evidence="4">UAS domain-containing protein</fullName>
    </recommendedName>
</protein>
<sequence length="156" mass="18800">MVRQVLEDQTFNETIINYNIVLWGVDPRSSAGKDVARRMRVSTFPCFFAVSTRDHSVVMRVEMPVEARQIYSLLRQCALDELEQREEERSRRSALREIRELMEQQEREYRESEERDRALIAERRRQREQKEEEQRMQAKQATERAAKEAERMKVCF</sequence>
<dbReference type="AlphaFoldDB" id="A0A3P6SWS4"/>
<reference evidence="2 3" key="1">
    <citation type="submission" date="2018-11" db="EMBL/GenBank/DDBJ databases">
        <authorList>
            <consortium name="Pathogen Informatics"/>
        </authorList>
    </citation>
    <scope>NUCLEOTIDE SEQUENCE [LARGE SCALE GENOMIC DNA]</scope>
</reference>
<evidence type="ECO:0000313" key="3">
    <source>
        <dbReference type="Proteomes" id="UP000271889"/>
    </source>
</evidence>
<gene>
    <name evidence="2" type="ORF">CGOC_LOCUS4207</name>
</gene>
<dbReference type="EMBL" id="UYRV01011360">
    <property type="protein sequence ID" value="VDK58068.1"/>
    <property type="molecule type" value="Genomic_DNA"/>
</dbReference>
<dbReference type="OrthoDB" id="5866121at2759"/>
<evidence type="ECO:0000313" key="2">
    <source>
        <dbReference type="EMBL" id="VDK58068.1"/>
    </source>
</evidence>
<dbReference type="InterPro" id="IPR036249">
    <property type="entry name" value="Thioredoxin-like_sf"/>
</dbReference>
<feature type="region of interest" description="Disordered" evidence="1">
    <location>
        <begin position="105"/>
        <end position="156"/>
    </location>
</feature>
<name>A0A3P6SWS4_CYLGO</name>
<proteinExistence type="predicted"/>
<dbReference type="Gene3D" id="3.40.30.10">
    <property type="entry name" value="Glutaredoxin"/>
    <property type="match status" value="1"/>
</dbReference>
<dbReference type="Proteomes" id="UP000271889">
    <property type="component" value="Unassembled WGS sequence"/>
</dbReference>
<evidence type="ECO:0000256" key="1">
    <source>
        <dbReference type="SAM" id="MobiDB-lite"/>
    </source>
</evidence>
<accession>A0A3P6SWS4</accession>
<dbReference type="SUPFAM" id="SSF52833">
    <property type="entry name" value="Thioredoxin-like"/>
    <property type="match status" value="1"/>
</dbReference>
<organism evidence="2 3">
    <name type="scientific">Cylicostephanus goldi</name>
    <name type="common">Nematode worm</name>
    <dbReference type="NCBI Taxonomy" id="71465"/>
    <lineage>
        <taxon>Eukaryota</taxon>
        <taxon>Metazoa</taxon>
        <taxon>Ecdysozoa</taxon>
        <taxon>Nematoda</taxon>
        <taxon>Chromadorea</taxon>
        <taxon>Rhabditida</taxon>
        <taxon>Rhabditina</taxon>
        <taxon>Rhabditomorpha</taxon>
        <taxon>Strongyloidea</taxon>
        <taxon>Strongylidae</taxon>
        <taxon>Cylicostephanus</taxon>
    </lineage>
</organism>
<keyword evidence="3" id="KW-1185">Reference proteome</keyword>
<evidence type="ECO:0008006" key="4">
    <source>
        <dbReference type="Google" id="ProtNLM"/>
    </source>
</evidence>